<dbReference type="EMBL" id="NAJL01000013">
    <property type="protein sequence ID" value="TKA29860.1"/>
    <property type="molecule type" value="Genomic_DNA"/>
</dbReference>
<evidence type="ECO:0000313" key="3">
    <source>
        <dbReference type="Proteomes" id="UP000308549"/>
    </source>
</evidence>
<proteinExistence type="predicted"/>
<keyword evidence="3" id="KW-1185">Reference proteome</keyword>
<dbReference type="AlphaFoldDB" id="A0A4U0U441"/>
<gene>
    <name evidence="2" type="ORF">B0A50_03224</name>
</gene>
<accession>A0A4U0U441</accession>
<evidence type="ECO:0000256" key="1">
    <source>
        <dbReference type="SAM" id="MobiDB-lite"/>
    </source>
</evidence>
<evidence type="ECO:0008006" key="4">
    <source>
        <dbReference type="Google" id="ProtNLM"/>
    </source>
</evidence>
<dbReference type="Proteomes" id="UP000308549">
    <property type="component" value="Unassembled WGS sequence"/>
</dbReference>
<feature type="region of interest" description="Disordered" evidence="1">
    <location>
        <begin position="332"/>
        <end position="365"/>
    </location>
</feature>
<evidence type="ECO:0000313" key="2">
    <source>
        <dbReference type="EMBL" id="TKA29860.1"/>
    </source>
</evidence>
<name>A0A4U0U441_9PEZI</name>
<comment type="caution">
    <text evidence="2">The sequence shown here is derived from an EMBL/GenBank/DDBJ whole genome shotgun (WGS) entry which is preliminary data.</text>
</comment>
<organism evidence="2 3">
    <name type="scientific">Salinomyces thailandicus</name>
    <dbReference type="NCBI Taxonomy" id="706561"/>
    <lineage>
        <taxon>Eukaryota</taxon>
        <taxon>Fungi</taxon>
        <taxon>Dikarya</taxon>
        <taxon>Ascomycota</taxon>
        <taxon>Pezizomycotina</taxon>
        <taxon>Dothideomycetes</taxon>
        <taxon>Dothideomycetidae</taxon>
        <taxon>Mycosphaerellales</taxon>
        <taxon>Teratosphaeriaceae</taxon>
        <taxon>Salinomyces</taxon>
    </lineage>
</organism>
<dbReference type="OrthoDB" id="185373at2759"/>
<reference evidence="2 3" key="1">
    <citation type="submission" date="2017-03" db="EMBL/GenBank/DDBJ databases">
        <title>Genomes of endolithic fungi from Antarctica.</title>
        <authorList>
            <person name="Coleine C."/>
            <person name="Masonjones S."/>
            <person name="Stajich J.E."/>
        </authorList>
    </citation>
    <scope>NUCLEOTIDE SEQUENCE [LARGE SCALE GENOMIC DNA]</scope>
    <source>
        <strain evidence="2 3">CCFEE 6315</strain>
    </source>
</reference>
<sequence length="745" mass="83179">MRGRINHTRSCLRIMDLWESTHDLSKVLTFAHDTLPWIEAHGTADEVRSWRLATFEIYIKADRADLARDALLKLQKAGSSQMESVSLASLLLAKKGAWEALERLLTIAEEADEFALDIDAAARFNDTLRLYTNEHTAVESWQFVTRAIDKLGFLPDHITTEVMLKAFISTNNIRMVPKWLRYVHTLGREFELTAKVASRLLTLFYRNNRPSHAIMMWLCRNLTVSAPSLAGPHFVNVIKDSIGFDIRKAGAGLIWRRSVGRARLAALSDSTGALPAPGYSWNGQLYFEHPSKTGPAMENVNVTCAEPLQASAQAVGLSPNAEAAAELRPSVIATSEDSAEKQNAADLEESHTSSHQTAKLSDRPKAADDFATDMTLALSLGRYERVLDLYHSSLNTVGLPISPLALEIALEACLRQNRGNSTAAEALLSSAKAAGMNITCAMGPMLIHKMYHLKASDKKDVNNLRLSVIDYYRMNDEHAWPVKHNVGIQAANLLIDGGKPHHGINILDAIFHSKWAAKRPLDIVAMTVFFKGYAAVQSFDGLKWVVNTVLEQNMRIDAKFLQTLKTVSKDFARDLSIEAFRRRDSTYRGTMSAPSLWIKLCQGRRARQKHENMVIGRELVACLAKCANEQSQPEIDATSRHALENELFGKRMKPVEAALGTDEIPAPGDGRRARGWESYKLRTARAVRADPALGLRRPRGRTNTSYSRTWVKQYRAYLRKRLIMPDGKLASFRWGLSPEVENVSQ</sequence>
<protein>
    <recommendedName>
        <fullName evidence="4">Pentatricopeptide repeat protein</fullName>
    </recommendedName>
</protein>